<evidence type="ECO:0000313" key="2">
    <source>
        <dbReference type="Proteomes" id="UP000054988"/>
    </source>
</evidence>
<organism evidence="1 2">
    <name type="scientific">Moniliophthora roreri</name>
    <name type="common">Frosty pod rot fungus</name>
    <name type="synonym">Monilia roreri</name>
    <dbReference type="NCBI Taxonomy" id="221103"/>
    <lineage>
        <taxon>Eukaryota</taxon>
        <taxon>Fungi</taxon>
        <taxon>Dikarya</taxon>
        <taxon>Basidiomycota</taxon>
        <taxon>Agaricomycotina</taxon>
        <taxon>Agaricomycetes</taxon>
        <taxon>Agaricomycetidae</taxon>
        <taxon>Agaricales</taxon>
        <taxon>Marasmiineae</taxon>
        <taxon>Marasmiaceae</taxon>
        <taxon>Moniliophthora</taxon>
    </lineage>
</organism>
<reference evidence="1 2" key="1">
    <citation type="submission" date="2015-12" db="EMBL/GenBank/DDBJ databases">
        <title>Draft genome sequence of Moniliophthora roreri, the causal agent of frosty pod rot of cacao.</title>
        <authorList>
            <person name="Aime M.C."/>
            <person name="Diaz-Valderrama J.R."/>
            <person name="Kijpornyongpan T."/>
            <person name="Phillips-Mora W."/>
        </authorList>
    </citation>
    <scope>NUCLEOTIDE SEQUENCE [LARGE SCALE GENOMIC DNA]</scope>
    <source>
        <strain evidence="1 2">MCA 2952</strain>
    </source>
</reference>
<proteinExistence type="predicted"/>
<protein>
    <submittedName>
        <fullName evidence="1">Uncharacterized protein</fullName>
    </submittedName>
</protein>
<evidence type="ECO:0000313" key="1">
    <source>
        <dbReference type="EMBL" id="KTB46657.1"/>
    </source>
</evidence>
<accession>A0A0W0GDL7</accession>
<gene>
    <name evidence="1" type="ORF">WG66_757</name>
</gene>
<dbReference type="EMBL" id="LATX01000285">
    <property type="protein sequence ID" value="KTB46657.1"/>
    <property type="molecule type" value="Genomic_DNA"/>
</dbReference>
<dbReference type="AlphaFoldDB" id="A0A0W0GDL7"/>
<name>A0A0W0GDL7_MONRR</name>
<comment type="caution">
    <text evidence="1">The sequence shown here is derived from an EMBL/GenBank/DDBJ whole genome shotgun (WGS) entry which is preliminary data.</text>
</comment>
<dbReference type="Proteomes" id="UP000054988">
    <property type="component" value="Unassembled WGS sequence"/>
</dbReference>
<sequence length="191" mass="21819">MHFIKGFMTMTELRVAYFRIGFEDEYDEFLSLMNSFPALKSLELRLVRRLPAYHQVSVFRALTPAPRLKTLQFEGCMLFEGLANVGELRLVTEMMLRSVSSTLETLIPKAYYFGNIALGDVDYVAFIGELLAVIRPQTISLRQWTCPECPTFDGWSLTFNHLKILALATLPRSSMSSTEYQVSTIPPTWKS</sequence>